<feature type="signal peptide" evidence="2">
    <location>
        <begin position="1"/>
        <end position="21"/>
    </location>
</feature>
<dbReference type="AlphaFoldDB" id="A0A6U3RXI6"/>
<protein>
    <submittedName>
        <fullName evidence="3">Uncharacterized protein</fullName>
    </submittedName>
</protein>
<name>A0A6U3RXI6_9STRA</name>
<evidence type="ECO:0000256" key="1">
    <source>
        <dbReference type="SAM" id="MobiDB-lite"/>
    </source>
</evidence>
<accession>A0A6U3RXI6</accession>
<sequence length="193" mass="20870">MYLPLITITITLLAVLGATVAHDGGHRDESDRRLAKGAKSAKGGGGSGGMGGCTIYDMIGNYEFNVQFTFVEDDTGAVNKFDDSLNQIRITPIDGVDNLLRFNYCFLGDRSRVGLVAPTTFGSDGKVGFKMNRLNFEPTPDDILNDYALTGEYDCHTGKILVSYQAFFIAEAWTGITMQDSSLPLGEDGCRTA</sequence>
<feature type="chain" id="PRO_5030160118" evidence="2">
    <location>
        <begin position="22"/>
        <end position="193"/>
    </location>
</feature>
<proteinExistence type="predicted"/>
<feature type="compositionally biased region" description="Basic and acidic residues" evidence="1">
    <location>
        <begin position="23"/>
        <end position="34"/>
    </location>
</feature>
<gene>
    <name evidence="3" type="ORF">DBRI1063_LOCUS14476</name>
</gene>
<evidence type="ECO:0000256" key="2">
    <source>
        <dbReference type="SAM" id="SignalP"/>
    </source>
</evidence>
<reference evidence="3" key="1">
    <citation type="submission" date="2021-01" db="EMBL/GenBank/DDBJ databases">
        <authorList>
            <person name="Corre E."/>
            <person name="Pelletier E."/>
            <person name="Niang G."/>
            <person name="Scheremetjew M."/>
            <person name="Finn R."/>
            <person name="Kale V."/>
            <person name="Holt S."/>
            <person name="Cochrane G."/>
            <person name="Meng A."/>
            <person name="Brown T."/>
            <person name="Cohen L."/>
        </authorList>
    </citation>
    <scope>NUCLEOTIDE SEQUENCE</scope>
    <source>
        <strain evidence="3">Pop2</strain>
    </source>
</reference>
<evidence type="ECO:0000313" key="3">
    <source>
        <dbReference type="EMBL" id="CAD9336833.1"/>
    </source>
</evidence>
<organism evidence="3">
    <name type="scientific">Ditylum brightwellii</name>
    <dbReference type="NCBI Taxonomy" id="49249"/>
    <lineage>
        <taxon>Eukaryota</taxon>
        <taxon>Sar</taxon>
        <taxon>Stramenopiles</taxon>
        <taxon>Ochrophyta</taxon>
        <taxon>Bacillariophyta</taxon>
        <taxon>Mediophyceae</taxon>
        <taxon>Lithodesmiophycidae</taxon>
        <taxon>Lithodesmiales</taxon>
        <taxon>Lithodesmiaceae</taxon>
        <taxon>Ditylum</taxon>
    </lineage>
</organism>
<dbReference type="EMBL" id="HBGN01022713">
    <property type="protein sequence ID" value="CAD9336833.1"/>
    <property type="molecule type" value="Transcribed_RNA"/>
</dbReference>
<feature type="region of interest" description="Disordered" evidence="1">
    <location>
        <begin position="23"/>
        <end position="47"/>
    </location>
</feature>
<keyword evidence="2" id="KW-0732">Signal</keyword>